<feature type="domain" description="GGDEF" evidence="4">
    <location>
        <begin position="553"/>
        <end position="686"/>
    </location>
</feature>
<dbReference type="EMBL" id="APND01000003">
    <property type="protein sequence ID" value="MES1929858.1"/>
    <property type="molecule type" value="Genomic_DNA"/>
</dbReference>
<dbReference type="Pfam" id="PF00989">
    <property type="entry name" value="PAS"/>
    <property type="match status" value="1"/>
</dbReference>
<evidence type="ECO:0000259" key="4">
    <source>
        <dbReference type="PROSITE" id="PS50887"/>
    </source>
</evidence>
<dbReference type="PROSITE" id="PS50887">
    <property type="entry name" value="GGDEF"/>
    <property type="match status" value="1"/>
</dbReference>
<dbReference type="InterPro" id="IPR013655">
    <property type="entry name" value="PAS_fold_3"/>
</dbReference>
<feature type="domain" description="PAS" evidence="1">
    <location>
        <begin position="391"/>
        <end position="464"/>
    </location>
</feature>
<dbReference type="PANTHER" id="PTHR44757">
    <property type="entry name" value="DIGUANYLATE CYCLASE DGCP"/>
    <property type="match status" value="1"/>
</dbReference>
<feature type="domain" description="PAS" evidence="1">
    <location>
        <begin position="7"/>
        <end position="74"/>
    </location>
</feature>
<dbReference type="CDD" id="cd01948">
    <property type="entry name" value="EAL"/>
    <property type="match status" value="1"/>
</dbReference>
<dbReference type="InterPro" id="IPR029787">
    <property type="entry name" value="Nucleotide_cyclase"/>
</dbReference>
<dbReference type="InterPro" id="IPR000160">
    <property type="entry name" value="GGDEF_dom"/>
</dbReference>
<dbReference type="InterPro" id="IPR052155">
    <property type="entry name" value="Biofilm_reg_signaling"/>
</dbReference>
<dbReference type="InterPro" id="IPR000014">
    <property type="entry name" value="PAS"/>
</dbReference>
<feature type="domain" description="PAC" evidence="2">
    <location>
        <begin position="338"/>
        <end position="390"/>
    </location>
</feature>
<dbReference type="PROSITE" id="PS50883">
    <property type="entry name" value="EAL"/>
    <property type="match status" value="1"/>
</dbReference>
<dbReference type="InterPro" id="IPR000700">
    <property type="entry name" value="PAS-assoc_C"/>
</dbReference>
<dbReference type="SMART" id="SM00086">
    <property type="entry name" value="PAC"/>
    <property type="match status" value="4"/>
</dbReference>
<dbReference type="InterPro" id="IPR013767">
    <property type="entry name" value="PAS_fold"/>
</dbReference>
<gene>
    <name evidence="5" type="ORF">SADO_11399</name>
</gene>
<dbReference type="Pfam" id="PF08447">
    <property type="entry name" value="PAS_3"/>
    <property type="match status" value="2"/>
</dbReference>
<evidence type="ECO:0000259" key="1">
    <source>
        <dbReference type="PROSITE" id="PS50112"/>
    </source>
</evidence>
<dbReference type="PROSITE" id="PS50112">
    <property type="entry name" value="PAS"/>
    <property type="match status" value="3"/>
</dbReference>
<dbReference type="InterPro" id="IPR035965">
    <property type="entry name" value="PAS-like_dom_sf"/>
</dbReference>
<dbReference type="Gene3D" id="3.30.70.270">
    <property type="match status" value="1"/>
</dbReference>
<dbReference type="InterPro" id="IPR001610">
    <property type="entry name" value="PAC"/>
</dbReference>
<dbReference type="SMART" id="SM00052">
    <property type="entry name" value="EAL"/>
    <property type="match status" value="1"/>
</dbReference>
<dbReference type="Proteomes" id="UP001460888">
    <property type="component" value="Unassembled WGS sequence"/>
</dbReference>
<evidence type="ECO:0000313" key="5">
    <source>
        <dbReference type="EMBL" id="MES1929858.1"/>
    </source>
</evidence>
<dbReference type="SMART" id="SM00091">
    <property type="entry name" value="PAS"/>
    <property type="match status" value="3"/>
</dbReference>
<dbReference type="PROSITE" id="PS50113">
    <property type="entry name" value="PAC"/>
    <property type="match status" value="3"/>
</dbReference>
<reference evidence="5 6" key="1">
    <citation type="submission" date="2013-03" db="EMBL/GenBank/DDBJ databases">
        <title>Salinisphaera dokdonensis CL-ES53 Genome Sequencing.</title>
        <authorList>
            <person name="Li C."/>
            <person name="Lai Q."/>
            <person name="Shao Z."/>
        </authorList>
    </citation>
    <scope>NUCLEOTIDE SEQUENCE [LARGE SCALE GENOMIC DNA]</scope>
    <source>
        <strain evidence="5 6">CL-ES53</strain>
    </source>
</reference>
<dbReference type="CDD" id="cd01949">
    <property type="entry name" value="GGDEF"/>
    <property type="match status" value="1"/>
</dbReference>
<dbReference type="SUPFAM" id="SSF141868">
    <property type="entry name" value="EAL domain-like"/>
    <property type="match status" value="1"/>
</dbReference>
<evidence type="ECO:0000313" key="6">
    <source>
        <dbReference type="Proteomes" id="UP001460888"/>
    </source>
</evidence>
<dbReference type="InterPro" id="IPR035919">
    <property type="entry name" value="EAL_sf"/>
</dbReference>
<dbReference type="Pfam" id="PF00563">
    <property type="entry name" value="EAL"/>
    <property type="match status" value="1"/>
</dbReference>
<dbReference type="SUPFAM" id="SSF55073">
    <property type="entry name" value="Nucleotide cyclase"/>
    <property type="match status" value="1"/>
</dbReference>
<proteinExistence type="predicted"/>
<protein>
    <submittedName>
        <fullName evidence="5">PAS/PAC sensor-containing diguanylate cyclase/phosphodiesterase</fullName>
    </submittedName>
</protein>
<feature type="domain" description="PAS" evidence="1">
    <location>
        <begin position="264"/>
        <end position="334"/>
    </location>
</feature>
<dbReference type="Pfam" id="PF00990">
    <property type="entry name" value="GGDEF"/>
    <property type="match status" value="1"/>
</dbReference>
<comment type="caution">
    <text evidence="5">The sequence shown here is derived from an EMBL/GenBank/DDBJ whole genome shotgun (WGS) entry which is preliminary data.</text>
</comment>
<evidence type="ECO:0000259" key="2">
    <source>
        <dbReference type="PROSITE" id="PS50113"/>
    </source>
</evidence>
<dbReference type="NCBIfam" id="TIGR00254">
    <property type="entry name" value="GGDEF"/>
    <property type="match status" value="1"/>
</dbReference>
<sequence>MHQVGIEVLERHARGGIWWFDTETGVIYWSDGIYKQHGLKREDYTPDLESALAFYTEESRARLEAALARATEEGSGYSLTVEICRADGSQRFAQAIGQVEERPGKPPLLAGALLDVHDQVVAQNESAERERQLLEETTRWRIASENAGLGLIDIDMDRDIYRIYGRFGSSVGLSEGDEVALERAQWLTWIHEHDRAQRKRRIDAHLAGNSLDYVSEYRLKVPGRDEIWVKEAGQQLDQKNDRRIVGTLSDITARKRSEAALNQSQRRLRETMSHAPTGIALVSPEGRWLSVNRALCEIVGYDEMELLRTTFQDITHPDDLETDLAYVHDLLEGRRLDYMMEKRYFHKQGHIVDIQLDVSLLRDEQGEPLYFISHIQDISERKRAHRQLFEAKELAEVTFEAIGEGVVRVDANEVVSELNSAAAQLLGLPRSSIVGNKFGDVIRFFDAEEDRQLPDPLSGVLTAGDRVRVPIFTRLQRADGDFISIVDSISPIHDDTGAIQGAVFVFQDISEARRMTDELVHQASHDALTGLPNRRGFQEALDRTWARVKQGALNAFVMYLDLDHFKTVNDTGGHSAGDELLRQIGLRLRALLRGSDVLSRLGGDEFAAIVHTEDLEGACIVADKIVAEISDLDFAHGERRYAVGVSIGIAALDRRLASTEAALIHADAALYVAKDSGRNRYHAYSDDSEAGAEASRYIDTAELLRSGLEQDRFILYLQAIVDDQGRRLGYEALLRFDGDAGVVGPDAFLPTAKRLGMMGRIDRWVVARAIALIKHYESCGLWPHDCALSINLSPVSIADPKFHTELIALLEQKQANPSQLMFEITESEALYGEHYPQLIQNLRDRGYQVWLDDFASGYNSFDMLKRAAVDGIKIDRSFVGGLEKDPIDRAVVRSIGTVSRALQLGVTAEGVETEAVLELLKRAGIRRFQGYLFHRPEPAKIALGGALGGIASG</sequence>
<feature type="domain" description="EAL" evidence="3">
    <location>
        <begin position="697"/>
        <end position="950"/>
    </location>
</feature>
<dbReference type="Gene3D" id="3.20.20.450">
    <property type="entry name" value="EAL domain"/>
    <property type="match status" value="1"/>
</dbReference>
<dbReference type="SMART" id="SM00267">
    <property type="entry name" value="GGDEF"/>
    <property type="match status" value="1"/>
</dbReference>
<dbReference type="InterPro" id="IPR043128">
    <property type="entry name" value="Rev_trsase/Diguanyl_cyclase"/>
</dbReference>
<dbReference type="RefSeq" id="WP_353111491.1">
    <property type="nucleotide sequence ID" value="NZ_APND01000003.1"/>
</dbReference>
<dbReference type="PANTHER" id="PTHR44757:SF4">
    <property type="entry name" value="DIGUANYLATE CYCLASE DGCE-RELATED"/>
    <property type="match status" value="1"/>
</dbReference>
<feature type="domain" description="PAC" evidence="2">
    <location>
        <begin position="469"/>
        <end position="521"/>
    </location>
</feature>
<name>A0ABV2B375_9GAMM</name>
<dbReference type="NCBIfam" id="TIGR00229">
    <property type="entry name" value="sensory_box"/>
    <property type="match status" value="3"/>
</dbReference>
<dbReference type="SUPFAM" id="SSF55785">
    <property type="entry name" value="PYP-like sensor domain (PAS domain)"/>
    <property type="match status" value="4"/>
</dbReference>
<evidence type="ECO:0000259" key="3">
    <source>
        <dbReference type="PROSITE" id="PS50883"/>
    </source>
</evidence>
<accession>A0ABV2B375</accession>
<feature type="domain" description="PAC" evidence="2">
    <location>
        <begin position="213"/>
        <end position="263"/>
    </location>
</feature>
<dbReference type="InterPro" id="IPR001633">
    <property type="entry name" value="EAL_dom"/>
</dbReference>
<dbReference type="Gene3D" id="3.30.450.20">
    <property type="entry name" value="PAS domain"/>
    <property type="match status" value="4"/>
</dbReference>
<organism evidence="5 6">
    <name type="scientific">Salinisphaera dokdonensis CL-ES53</name>
    <dbReference type="NCBI Taxonomy" id="1304272"/>
    <lineage>
        <taxon>Bacteria</taxon>
        <taxon>Pseudomonadati</taxon>
        <taxon>Pseudomonadota</taxon>
        <taxon>Gammaproteobacteria</taxon>
        <taxon>Salinisphaerales</taxon>
        <taxon>Salinisphaeraceae</taxon>
        <taxon>Salinisphaera</taxon>
    </lineage>
</organism>
<keyword evidence="6" id="KW-1185">Reference proteome</keyword>
<dbReference type="CDD" id="cd00130">
    <property type="entry name" value="PAS"/>
    <property type="match status" value="2"/>
</dbReference>